<feature type="compositionally biased region" description="Basic and acidic residues" evidence="1">
    <location>
        <begin position="97"/>
        <end position="110"/>
    </location>
</feature>
<evidence type="ECO:0000313" key="3">
    <source>
        <dbReference type="Proteomes" id="UP000432464"/>
    </source>
</evidence>
<evidence type="ECO:0000313" key="2">
    <source>
        <dbReference type="EMBL" id="MTE16672.1"/>
    </source>
</evidence>
<keyword evidence="3" id="KW-1185">Reference proteome</keyword>
<gene>
    <name evidence="2" type="ORF">GLP40_28410</name>
</gene>
<feature type="region of interest" description="Disordered" evidence="1">
    <location>
        <begin position="97"/>
        <end position="134"/>
    </location>
</feature>
<name>A0A6I3L2Z1_9NOCA</name>
<reference evidence="2 3" key="1">
    <citation type="submission" date="2019-11" db="EMBL/GenBank/DDBJ databases">
        <title>Nocardia sp. nov. CT2-14 isolated from soil.</title>
        <authorList>
            <person name="Kanchanasin P."/>
            <person name="Tanasupawat S."/>
            <person name="Yuki M."/>
            <person name="Kudo T."/>
        </authorList>
    </citation>
    <scope>NUCLEOTIDE SEQUENCE [LARGE SCALE GENOMIC DNA]</scope>
    <source>
        <strain evidence="2 3">CT2-14</strain>
    </source>
</reference>
<protein>
    <submittedName>
        <fullName evidence="2">Uncharacterized protein</fullName>
    </submittedName>
</protein>
<accession>A0A6I3L2Z1</accession>
<dbReference type="EMBL" id="WMBB01000016">
    <property type="protein sequence ID" value="MTE16672.1"/>
    <property type="molecule type" value="Genomic_DNA"/>
</dbReference>
<comment type="caution">
    <text evidence="2">The sequence shown here is derived from an EMBL/GenBank/DDBJ whole genome shotgun (WGS) entry which is preliminary data.</text>
</comment>
<organism evidence="2 3">
    <name type="scientific">Nocardia aurantiaca</name>
    <dbReference type="NCBI Taxonomy" id="2675850"/>
    <lineage>
        <taxon>Bacteria</taxon>
        <taxon>Bacillati</taxon>
        <taxon>Actinomycetota</taxon>
        <taxon>Actinomycetes</taxon>
        <taxon>Mycobacteriales</taxon>
        <taxon>Nocardiaceae</taxon>
        <taxon>Nocardia</taxon>
    </lineage>
</organism>
<evidence type="ECO:0000256" key="1">
    <source>
        <dbReference type="SAM" id="MobiDB-lite"/>
    </source>
</evidence>
<sequence>MALRISGRAITSDRTPETAYLVPGPGGGTWALSWLPGRDLTREQAIDGMALDEILSDPTPADGEFALEIAALRAESLGMRLEDAVVRLFARIVERDRQRQAGTDGADRPPGDSAGRFCTRRPKSVGPHRSSALR</sequence>
<dbReference type="RefSeq" id="WP_154791104.1">
    <property type="nucleotide sequence ID" value="NZ_WMBB01000016.1"/>
</dbReference>
<proteinExistence type="predicted"/>
<dbReference type="AlphaFoldDB" id="A0A6I3L2Z1"/>
<dbReference type="Proteomes" id="UP000432464">
    <property type="component" value="Unassembled WGS sequence"/>
</dbReference>